<protein>
    <submittedName>
        <fullName evidence="1">Uncharacterized protein</fullName>
    </submittedName>
</protein>
<dbReference type="EMBL" id="JARYMX010000003">
    <property type="protein sequence ID" value="KAJ9557002.1"/>
    <property type="molecule type" value="Genomic_DNA"/>
</dbReference>
<dbReference type="Proteomes" id="UP001172457">
    <property type="component" value="Chromosome 3"/>
</dbReference>
<name>A0AA38WD43_9ASTR</name>
<comment type="caution">
    <text evidence="1">The sequence shown here is derived from an EMBL/GenBank/DDBJ whole genome shotgun (WGS) entry which is preliminary data.</text>
</comment>
<keyword evidence="2" id="KW-1185">Reference proteome</keyword>
<accession>A0AA38WD43</accession>
<organism evidence="1 2">
    <name type="scientific">Centaurea solstitialis</name>
    <name type="common">yellow star-thistle</name>
    <dbReference type="NCBI Taxonomy" id="347529"/>
    <lineage>
        <taxon>Eukaryota</taxon>
        <taxon>Viridiplantae</taxon>
        <taxon>Streptophyta</taxon>
        <taxon>Embryophyta</taxon>
        <taxon>Tracheophyta</taxon>
        <taxon>Spermatophyta</taxon>
        <taxon>Magnoliopsida</taxon>
        <taxon>eudicotyledons</taxon>
        <taxon>Gunneridae</taxon>
        <taxon>Pentapetalae</taxon>
        <taxon>asterids</taxon>
        <taxon>campanulids</taxon>
        <taxon>Asterales</taxon>
        <taxon>Asteraceae</taxon>
        <taxon>Carduoideae</taxon>
        <taxon>Cardueae</taxon>
        <taxon>Centaureinae</taxon>
        <taxon>Centaurea</taxon>
    </lineage>
</organism>
<proteinExistence type="predicted"/>
<evidence type="ECO:0000313" key="2">
    <source>
        <dbReference type="Proteomes" id="UP001172457"/>
    </source>
</evidence>
<reference evidence="1" key="1">
    <citation type="submission" date="2023-03" db="EMBL/GenBank/DDBJ databases">
        <title>Chromosome-scale reference genome and RAD-based genetic map of yellow starthistle (Centaurea solstitialis) reveal putative structural variation and QTLs associated with invader traits.</title>
        <authorList>
            <person name="Reatini B."/>
            <person name="Cang F.A."/>
            <person name="Jiang Q."/>
            <person name="Mckibben M.T.W."/>
            <person name="Barker M.S."/>
            <person name="Rieseberg L.H."/>
            <person name="Dlugosch K.M."/>
        </authorList>
    </citation>
    <scope>NUCLEOTIDE SEQUENCE</scope>
    <source>
        <strain evidence="1">CAN-66</strain>
        <tissue evidence="1">Leaf</tissue>
    </source>
</reference>
<evidence type="ECO:0000313" key="1">
    <source>
        <dbReference type="EMBL" id="KAJ9557002.1"/>
    </source>
</evidence>
<sequence length="153" mass="16367">MPPLSTTTDLVVIKPSTIAWPPPNWWFGLGVGVVWPPLGHHLSGGSAEVPVVMRSTGDRSLSAAVPDKTNKPVALIPSVTSRLPQQQYCPLCPTGSRLCFWRPGEDFPGVTTKRCATTADSEYIAQWPPSLASALCAYPWGFLAPSALFAVPP</sequence>
<dbReference type="AlphaFoldDB" id="A0AA38WD43"/>
<gene>
    <name evidence="1" type="ORF">OSB04_011616</name>
</gene>